<keyword evidence="4 9" id="KW-1003">Cell membrane</keyword>
<feature type="transmembrane region" description="Helical" evidence="9">
    <location>
        <begin position="155"/>
        <end position="179"/>
    </location>
</feature>
<dbReference type="InterPro" id="IPR001463">
    <property type="entry name" value="Na/Ala_symport"/>
</dbReference>
<evidence type="ECO:0000256" key="7">
    <source>
        <dbReference type="ARBA" id="ARBA00022989"/>
    </source>
</evidence>
<evidence type="ECO:0000256" key="4">
    <source>
        <dbReference type="ARBA" id="ARBA00022475"/>
    </source>
</evidence>
<evidence type="ECO:0000313" key="11">
    <source>
        <dbReference type="Proteomes" id="UP000824082"/>
    </source>
</evidence>
<evidence type="ECO:0000256" key="3">
    <source>
        <dbReference type="ARBA" id="ARBA00022448"/>
    </source>
</evidence>
<organism evidence="10 11">
    <name type="scientific">Candidatus Egerieicola faecale</name>
    <dbReference type="NCBI Taxonomy" id="2840774"/>
    <lineage>
        <taxon>Bacteria</taxon>
        <taxon>Bacillati</taxon>
        <taxon>Bacillota</taxon>
        <taxon>Clostridia</taxon>
        <taxon>Eubacteriales</taxon>
        <taxon>Oscillospiraceae</taxon>
        <taxon>Oscillospiraceae incertae sedis</taxon>
        <taxon>Candidatus Egerieicola</taxon>
    </lineage>
</organism>
<keyword evidence="3 9" id="KW-0813">Transport</keyword>
<keyword evidence="5 9" id="KW-0812">Transmembrane</keyword>
<evidence type="ECO:0000256" key="2">
    <source>
        <dbReference type="ARBA" id="ARBA00009261"/>
    </source>
</evidence>
<name>A0A9D1IQF3_9FIRM</name>
<dbReference type="PANTHER" id="PTHR30330">
    <property type="entry name" value="AGSS FAMILY TRANSPORTER, SODIUM-ALANINE"/>
    <property type="match status" value="1"/>
</dbReference>
<proteinExistence type="inferred from homology"/>
<dbReference type="EMBL" id="DVMX01000070">
    <property type="protein sequence ID" value="HIU41633.1"/>
    <property type="molecule type" value="Genomic_DNA"/>
</dbReference>
<accession>A0A9D1IQF3</accession>
<evidence type="ECO:0000256" key="5">
    <source>
        <dbReference type="ARBA" id="ARBA00022692"/>
    </source>
</evidence>
<feature type="transmembrane region" description="Helical" evidence="9">
    <location>
        <begin position="94"/>
        <end position="111"/>
    </location>
</feature>
<protein>
    <submittedName>
        <fullName evidence="10">Alanine:cation symporter family protein</fullName>
    </submittedName>
</protein>
<keyword evidence="8 9" id="KW-0472">Membrane</keyword>
<feature type="transmembrane region" description="Helical" evidence="9">
    <location>
        <begin position="273"/>
        <end position="296"/>
    </location>
</feature>
<dbReference type="Pfam" id="PF01235">
    <property type="entry name" value="Na_Ala_symp"/>
    <property type="match status" value="1"/>
</dbReference>
<dbReference type="PANTHER" id="PTHR30330:SF3">
    <property type="entry name" value="TRANSCRIPTIONAL REGULATOR, LRP FAMILY"/>
    <property type="match status" value="1"/>
</dbReference>
<dbReference type="Gene3D" id="1.20.1740.10">
    <property type="entry name" value="Amino acid/polyamine transporter I"/>
    <property type="match status" value="1"/>
</dbReference>
<dbReference type="PROSITE" id="PS00873">
    <property type="entry name" value="NA_ALANINE_SYMP"/>
    <property type="match status" value="1"/>
</dbReference>
<keyword evidence="6 9" id="KW-0769">Symport</keyword>
<reference evidence="10" key="1">
    <citation type="submission" date="2020-10" db="EMBL/GenBank/DDBJ databases">
        <authorList>
            <person name="Gilroy R."/>
        </authorList>
    </citation>
    <scope>NUCLEOTIDE SEQUENCE</scope>
    <source>
        <strain evidence="10">4509</strain>
    </source>
</reference>
<reference evidence="10" key="2">
    <citation type="journal article" date="2021" name="PeerJ">
        <title>Extensive microbial diversity within the chicken gut microbiome revealed by metagenomics and culture.</title>
        <authorList>
            <person name="Gilroy R."/>
            <person name="Ravi A."/>
            <person name="Getino M."/>
            <person name="Pursley I."/>
            <person name="Horton D.L."/>
            <person name="Alikhan N.F."/>
            <person name="Baker D."/>
            <person name="Gharbi K."/>
            <person name="Hall N."/>
            <person name="Watson M."/>
            <person name="Adriaenssens E.M."/>
            <person name="Foster-Nyarko E."/>
            <person name="Jarju S."/>
            <person name="Secka A."/>
            <person name="Antonio M."/>
            <person name="Oren A."/>
            <person name="Chaudhuri R.R."/>
            <person name="La Ragione R."/>
            <person name="Hildebrand F."/>
            <person name="Pallen M.J."/>
        </authorList>
    </citation>
    <scope>NUCLEOTIDE SEQUENCE</scope>
    <source>
        <strain evidence="10">4509</strain>
    </source>
</reference>
<evidence type="ECO:0000256" key="6">
    <source>
        <dbReference type="ARBA" id="ARBA00022847"/>
    </source>
</evidence>
<feature type="transmembrane region" description="Helical" evidence="9">
    <location>
        <begin position="453"/>
        <end position="470"/>
    </location>
</feature>
<evidence type="ECO:0000256" key="8">
    <source>
        <dbReference type="ARBA" id="ARBA00023136"/>
    </source>
</evidence>
<comment type="similarity">
    <text evidence="2 9">Belongs to the alanine or glycine:cation symporter (AGCS) (TC 2.A.25) family.</text>
</comment>
<feature type="transmembrane region" description="Helical" evidence="9">
    <location>
        <begin position="20"/>
        <end position="40"/>
    </location>
</feature>
<comment type="caution">
    <text evidence="10">The sequence shown here is derived from an EMBL/GenBank/DDBJ whole genome shotgun (WGS) entry which is preliminary data.</text>
</comment>
<feature type="transmembrane region" description="Helical" evidence="9">
    <location>
        <begin position="211"/>
        <end position="231"/>
    </location>
</feature>
<evidence type="ECO:0000256" key="1">
    <source>
        <dbReference type="ARBA" id="ARBA00004651"/>
    </source>
</evidence>
<dbReference type="NCBIfam" id="TIGR00835">
    <property type="entry name" value="agcS"/>
    <property type="match status" value="1"/>
</dbReference>
<feature type="transmembrane region" description="Helical" evidence="9">
    <location>
        <begin position="426"/>
        <end position="447"/>
    </location>
</feature>
<dbReference type="FunFam" id="1.20.1740.10:FF:000004">
    <property type="entry name" value="Sodium:alanine symporter family protein"/>
    <property type="match status" value="1"/>
</dbReference>
<dbReference type="Proteomes" id="UP000824082">
    <property type="component" value="Unassembled WGS sequence"/>
</dbReference>
<gene>
    <name evidence="10" type="ORF">IAD19_03685</name>
</gene>
<feature type="transmembrane region" description="Helical" evidence="9">
    <location>
        <begin position="243"/>
        <end position="261"/>
    </location>
</feature>
<dbReference type="PRINTS" id="PR00175">
    <property type="entry name" value="NAALASMPORT"/>
</dbReference>
<evidence type="ECO:0000256" key="9">
    <source>
        <dbReference type="RuleBase" id="RU363064"/>
    </source>
</evidence>
<dbReference type="GO" id="GO:0005283">
    <property type="term" value="F:amino acid:sodium symporter activity"/>
    <property type="evidence" value="ECO:0007669"/>
    <property type="project" value="InterPro"/>
</dbReference>
<feature type="transmembrane region" description="Helical" evidence="9">
    <location>
        <begin position="338"/>
        <end position="362"/>
    </location>
</feature>
<evidence type="ECO:0000313" key="10">
    <source>
        <dbReference type="EMBL" id="HIU41633.1"/>
    </source>
</evidence>
<keyword evidence="7 9" id="KW-1133">Transmembrane helix</keyword>
<dbReference type="GO" id="GO:0005886">
    <property type="term" value="C:plasma membrane"/>
    <property type="evidence" value="ECO:0007669"/>
    <property type="project" value="UniProtKB-SubCell"/>
</dbReference>
<comment type="subcellular location">
    <subcellularLocation>
        <location evidence="1 9">Cell membrane</location>
        <topology evidence="1 9">Multi-pass membrane protein</topology>
    </subcellularLocation>
</comment>
<feature type="transmembrane region" description="Helical" evidence="9">
    <location>
        <begin position="382"/>
        <end position="405"/>
    </location>
</feature>
<feature type="transmembrane region" description="Helical" evidence="9">
    <location>
        <begin position="61"/>
        <end position="88"/>
    </location>
</feature>
<sequence length="486" mass="52175">MELFQSILSDIDDFVWGVPLIVLILATGIYLTIRVGALQIRHLPLALKYMVKNEQGGAGEVSSFGALCTAMSATIGTGNIVGVATALVAGGPGALFWMWVAALFGMATKYSEGLLAIKYRKIDADGHVLGGPFYYILDGLGEKVRRFKHAGTRKVFGVIVKILAVLFAIFGACVGLLGIGTFTQVNSISSAAQSFFDPNMQNTVTLFGMEYSWSVIITGLLVTLASALVIIGGLKRIAKISTVVVPFMAIFYVLACLVILFCNLQRLPDALVSIFRGAFGLDAMAGGAMGAILVAMQRGISRGIFSNEAGLGSAPIAAAAAQTNEPVRQGLVSMTGTFVDTIIICTMTGLTILMMGSHNIGLDGVDVTINAFTQGLPFSESIASLCLTICLIFFGFTTILGWNYYGERCVDFLFKGKQAAILTYRWLYILAIFIAPYMTLEAVWTIADIFNGLMALPNLIALIFLSGVIAKETKSYFDRLNHRTLR</sequence>
<dbReference type="AlphaFoldDB" id="A0A9D1IQF3"/>